<dbReference type="OrthoDB" id="1725737at2"/>
<evidence type="ECO:0000313" key="2">
    <source>
        <dbReference type="EMBL" id="SDZ98758.1"/>
    </source>
</evidence>
<keyword evidence="3" id="KW-1185">Reference proteome</keyword>
<proteinExistence type="predicted"/>
<keyword evidence="1" id="KW-0472">Membrane</keyword>
<dbReference type="Proteomes" id="UP000198850">
    <property type="component" value="Unassembled WGS sequence"/>
</dbReference>
<feature type="transmembrane region" description="Helical" evidence="1">
    <location>
        <begin position="88"/>
        <end position="108"/>
    </location>
</feature>
<evidence type="ECO:0008006" key="4">
    <source>
        <dbReference type="Google" id="ProtNLM"/>
    </source>
</evidence>
<evidence type="ECO:0000313" key="3">
    <source>
        <dbReference type="Proteomes" id="UP000198850"/>
    </source>
</evidence>
<dbReference type="EMBL" id="FNRA01000001">
    <property type="protein sequence ID" value="SDZ98758.1"/>
    <property type="molecule type" value="Genomic_DNA"/>
</dbReference>
<keyword evidence="1" id="KW-1133">Transmembrane helix</keyword>
<organism evidence="2 3">
    <name type="scientific">Pedobacter hartonius</name>
    <dbReference type="NCBI Taxonomy" id="425514"/>
    <lineage>
        <taxon>Bacteria</taxon>
        <taxon>Pseudomonadati</taxon>
        <taxon>Bacteroidota</taxon>
        <taxon>Sphingobacteriia</taxon>
        <taxon>Sphingobacteriales</taxon>
        <taxon>Sphingobacteriaceae</taxon>
        <taxon>Pedobacter</taxon>
    </lineage>
</organism>
<sequence>MTTQALNLYEVLKNRLNDASAKAVVTYLKECMKAMVAKETDTKISHLATKEDLVIVNTKITSIKEDLIILETKLTKMILETKTELMKWTFIFIMGQTAVIAGLIKLFLQQ</sequence>
<name>A0A1H3XJM7_9SPHI</name>
<keyword evidence="1" id="KW-0812">Transmembrane</keyword>
<dbReference type="AlphaFoldDB" id="A0A1H3XJM7"/>
<evidence type="ECO:0000256" key="1">
    <source>
        <dbReference type="SAM" id="Phobius"/>
    </source>
</evidence>
<accession>A0A1H3XJM7</accession>
<reference evidence="2 3" key="1">
    <citation type="submission" date="2016-10" db="EMBL/GenBank/DDBJ databases">
        <authorList>
            <person name="de Groot N.N."/>
        </authorList>
    </citation>
    <scope>NUCLEOTIDE SEQUENCE [LARGE SCALE GENOMIC DNA]</scope>
    <source>
        <strain evidence="2 3">DSM 19033</strain>
    </source>
</reference>
<dbReference type="RefSeq" id="WP_139298246.1">
    <property type="nucleotide sequence ID" value="NZ_FNRA01000001.1"/>
</dbReference>
<gene>
    <name evidence="2" type="ORF">SAMN05443550_101616</name>
</gene>
<protein>
    <recommendedName>
        <fullName evidence="4">DUF1640 domain-containing protein</fullName>
    </recommendedName>
</protein>
<dbReference type="STRING" id="425514.SAMN05443550_101616"/>